<organism evidence="1 2">
    <name type="scientific">Methylorubrum populi</name>
    <dbReference type="NCBI Taxonomy" id="223967"/>
    <lineage>
        <taxon>Bacteria</taxon>
        <taxon>Pseudomonadati</taxon>
        <taxon>Pseudomonadota</taxon>
        <taxon>Alphaproteobacteria</taxon>
        <taxon>Hyphomicrobiales</taxon>
        <taxon>Methylobacteriaceae</taxon>
        <taxon>Methylorubrum</taxon>
    </lineage>
</organism>
<proteinExistence type="predicted"/>
<sequence length="100" mass="10800">MLTFTKAVTTTETTTLETAADIANYVQAEFLRRTGAAPFKVGDRVRITRRDGIPPEFMAGDVGTVMLCDPEFSPLTTLMGVNASGMTIQFPVQTANLELA</sequence>
<name>A0A160PGN2_9HYPH</name>
<dbReference type="OrthoDB" id="7998637at2"/>
<dbReference type="RefSeq" id="WP_096486407.1">
    <property type="nucleotide sequence ID" value="NZ_AP014809.1"/>
</dbReference>
<reference evidence="1 2" key="1">
    <citation type="journal article" date="2016" name="Genome Announc.">
        <title>Complete Genome Sequence of Methylobacterium populi P-1M, Isolated from Pink-Pigmented Household Biofilm.</title>
        <authorList>
            <person name="Morohoshi T."/>
            <person name="Ikeda T."/>
        </authorList>
    </citation>
    <scope>NUCLEOTIDE SEQUENCE [LARGE SCALE GENOMIC DNA]</scope>
    <source>
        <strain evidence="1 2">P-1M</strain>
    </source>
</reference>
<dbReference type="EMBL" id="AP014809">
    <property type="protein sequence ID" value="BAU92469.1"/>
    <property type="molecule type" value="Genomic_DNA"/>
</dbReference>
<dbReference type="Proteomes" id="UP000218288">
    <property type="component" value="Chromosome"/>
</dbReference>
<gene>
    <name evidence="1" type="ORF">MPPM_3864</name>
</gene>
<dbReference type="AlphaFoldDB" id="A0A160PGN2"/>
<accession>A0A160PGN2</accession>
<evidence type="ECO:0000313" key="2">
    <source>
        <dbReference type="Proteomes" id="UP000218288"/>
    </source>
</evidence>
<evidence type="ECO:0000313" key="1">
    <source>
        <dbReference type="EMBL" id="BAU92469.1"/>
    </source>
</evidence>
<protein>
    <submittedName>
        <fullName evidence="1">Uncharacterized protein</fullName>
    </submittedName>
</protein>